<dbReference type="OrthoDB" id="3027208at2759"/>
<feature type="domain" description="BTB" evidence="1">
    <location>
        <begin position="29"/>
        <end position="102"/>
    </location>
</feature>
<dbReference type="AlphaFoldDB" id="A0A8S0W127"/>
<dbReference type="EMBL" id="CACVBS010000052">
    <property type="protein sequence ID" value="CAA7266005.1"/>
    <property type="molecule type" value="Genomic_DNA"/>
</dbReference>
<gene>
    <name evidence="2" type="ORF">AAE3_LOCUS8339</name>
</gene>
<dbReference type="SMART" id="SM00225">
    <property type="entry name" value="BTB"/>
    <property type="match status" value="1"/>
</dbReference>
<protein>
    <recommendedName>
        <fullName evidence="1">BTB domain-containing protein</fullName>
    </recommendedName>
</protein>
<organism evidence="2 3">
    <name type="scientific">Cyclocybe aegerita</name>
    <name type="common">Black poplar mushroom</name>
    <name type="synonym">Agrocybe aegerita</name>
    <dbReference type="NCBI Taxonomy" id="1973307"/>
    <lineage>
        <taxon>Eukaryota</taxon>
        <taxon>Fungi</taxon>
        <taxon>Dikarya</taxon>
        <taxon>Basidiomycota</taxon>
        <taxon>Agaricomycotina</taxon>
        <taxon>Agaricomycetes</taxon>
        <taxon>Agaricomycetidae</taxon>
        <taxon>Agaricales</taxon>
        <taxon>Agaricineae</taxon>
        <taxon>Bolbitiaceae</taxon>
        <taxon>Cyclocybe</taxon>
    </lineage>
</organism>
<dbReference type="Pfam" id="PF00651">
    <property type="entry name" value="BTB"/>
    <property type="match status" value="1"/>
</dbReference>
<evidence type="ECO:0000313" key="2">
    <source>
        <dbReference type="EMBL" id="CAA7266005.1"/>
    </source>
</evidence>
<evidence type="ECO:0000313" key="3">
    <source>
        <dbReference type="Proteomes" id="UP000467700"/>
    </source>
</evidence>
<dbReference type="Gene3D" id="3.30.710.10">
    <property type="entry name" value="Potassium Channel Kv1.1, Chain A"/>
    <property type="match status" value="1"/>
</dbReference>
<dbReference type="SUPFAM" id="SSF54695">
    <property type="entry name" value="POZ domain"/>
    <property type="match status" value="1"/>
</dbReference>
<name>A0A8S0W127_CYCAE</name>
<dbReference type="InterPro" id="IPR000210">
    <property type="entry name" value="BTB/POZ_dom"/>
</dbReference>
<dbReference type="Proteomes" id="UP000467700">
    <property type="component" value="Unassembled WGS sequence"/>
</dbReference>
<reference evidence="2 3" key="1">
    <citation type="submission" date="2020-01" db="EMBL/GenBank/DDBJ databases">
        <authorList>
            <person name="Gupta K D."/>
        </authorList>
    </citation>
    <scope>NUCLEOTIDE SEQUENCE [LARGE SCALE GENOMIC DNA]</scope>
</reference>
<accession>A0A8S0W127</accession>
<dbReference type="PROSITE" id="PS50097">
    <property type="entry name" value="BTB"/>
    <property type="match status" value="1"/>
</dbReference>
<proteinExistence type="predicted"/>
<sequence>MLQPSSGDTFQIVSGSSVKRHEVLWLEDGNVILQAEDVQFRVHRSMLVRHSPIFRDMFSIPQPQNPQDSDPDGCPVIVLSDSADDVGQVLAIFYDNYRFLDLREKLSIGAIAAMLRMGKKYDIAYLRDDALKRLRHDFPITLPDWEASYNGSSPIDYTTLSDYAKTVAAIISLGREHDIQSILPGAFLHYTNRATLEEILAEDNNNLPQEACTQCVIGRDKFLRRVHSTLLSWFRLPTFMPISTCSNIAVCPLKKQALFRGLCDSLWMGEGGKVRWDFTDCIPGRAAKTIKILCPSCATSISRCYRDSRNKLWEELPSFFGLLGWDQLRDFDQ</sequence>
<dbReference type="InterPro" id="IPR011333">
    <property type="entry name" value="SKP1/BTB/POZ_sf"/>
</dbReference>
<dbReference type="CDD" id="cd18186">
    <property type="entry name" value="BTB_POZ_ZBTB_KLHL-like"/>
    <property type="match status" value="1"/>
</dbReference>
<keyword evidence="3" id="KW-1185">Reference proteome</keyword>
<evidence type="ECO:0000259" key="1">
    <source>
        <dbReference type="PROSITE" id="PS50097"/>
    </source>
</evidence>
<comment type="caution">
    <text evidence="2">The sequence shown here is derived from an EMBL/GenBank/DDBJ whole genome shotgun (WGS) entry which is preliminary data.</text>
</comment>